<dbReference type="InterPro" id="IPR018930">
    <property type="entry name" value="LEA-18"/>
</dbReference>
<dbReference type="GO" id="GO:0009737">
    <property type="term" value="P:response to abscisic acid"/>
    <property type="evidence" value="ECO:0007669"/>
    <property type="project" value="EnsemblPlants"/>
</dbReference>
<reference evidence="2 3" key="1">
    <citation type="journal article" date="2020" name="bioRxiv">
        <title>Sequence and annotation of 42 cannabis genomes reveals extensive copy number variation in cannabinoid synthesis and pathogen resistance genes.</title>
        <authorList>
            <person name="Mckernan K.J."/>
            <person name="Helbert Y."/>
            <person name="Kane L.T."/>
            <person name="Ebling H."/>
            <person name="Zhang L."/>
            <person name="Liu B."/>
            <person name="Eaton Z."/>
            <person name="Mclaughlin S."/>
            <person name="Kingan S."/>
            <person name="Baybayan P."/>
            <person name="Concepcion G."/>
            <person name="Jordan M."/>
            <person name="Riva A."/>
            <person name="Barbazuk W."/>
            <person name="Harkins T."/>
        </authorList>
    </citation>
    <scope>NUCLEOTIDE SEQUENCE [LARGE SCALE GENOMIC DNA]</scope>
    <source>
        <strain evidence="3">cv. Jamaican Lion 4</strain>
        <tissue evidence="2">Leaf</tissue>
    </source>
</reference>
<keyword evidence="3" id="KW-1185">Reference proteome</keyword>
<name>A0A7J6I5T3_CANSA</name>
<comment type="caution">
    <text evidence="2">The sequence shown here is derived from an EMBL/GenBank/DDBJ whole genome shotgun (WGS) entry which is preliminary data.</text>
</comment>
<accession>A0A7J6I5T3</accession>
<feature type="compositionally biased region" description="Basic and acidic residues" evidence="1">
    <location>
        <begin position="1"/>
        <end position="16"/>
    </location>
</feature>
<organism evidence="2 3">
    <name type="scientific">Cannabis sativa</name>
    <name type="common">Hemp</name>
    <name type="synonym">Marijuana</name>
    <dbReference type="NCBI Taxonomy" id="3483"/>
    <lineage>
        <taxon>Eukaryota</taxon>
        <taxon>Viridiplantae</taxon>
        <taxon>Streptophyta</taxon>
        <taxon>Embryophyta</taxon>
        <taxon>Tracheophyta</taxon>
        <taxon>Spermatophyta</taxon>
        <taxon>Magnoliopsida</taxon>
        <taxon>eudicotyledons</taxon>
        <taxon>Gunneridae</taxon>
        <taxon>Pentapetalae</taxon>
        <taxon>rosids</taxon>
        <taxon>fabids</taxon>
        <taxon>Rosales</taxon>
        <taxon>Cannabaceae</taxon>
        <taxon>Cannabis</taxon>
    </lineage>
</organism>
<evidence type="ECO:0008006" key="4">
    <source>
        <dbReference type="Google" id="ProtNLM"/>
    </source>
</evidence>
<protein>
    <recommendedName>
        <fullName evidence="4">Late embryogenesis abundant protein</fullName>
    </recommendedName>
</protein>
<dbReference type="Pfam" id="PF10714">
    <property type="entry name" value="LEA_6"/>
    <property type="match status" value="1"/>
</dbReference>
<evidence type="ECO:0000313" key="2">
    <source>
        <dbReference type="EMBL" id="KAF4402000.1"/>
    </source>
</evidence>
<proteinExistence type="predicted"/>
<sequence length="99" mass="10957">MENKKQEERSSEKKTVNDNIINDDDDKRKSEKLEGLAMEDSPYLQYKDLEDYKMKAYGAQGHLEPVAGRGAGASTDAPTSQTNHNKASATDTINRLGVP</sequence>
<dbReference type="OMA" id="SPYTQYK"/>
<accession>A0A803PEH6</accession>
<dbReference type="OrthoDB" id="1188177at2759"/>
<evidence type="ECO:0000256" key="1">
    <source>
        <dbReference type="SAM" id="MobiDB-lite"/>
    </source>
</evidence>
<dbReference type="EMBL" id="JAATIQ010000009">
    <property type="protein sequence ID" value="KAF4402000.1"/>
    <property type="molecule type" value="Genomic_DNA"/>
</dbReference>
<evidence type="ECO:0000313" key="3">
    <source>
        <dbReference type="Proteomes" id="UP000583929"/>
    </source>
</evidence>
<feature type="compositionally biased region" description="Basic and acidic residues" evidence="1">
    <location>
        <begin position="25"/>
        <end position="34"/>
    </location>
</feature>
<dbReference type="GO" id="GO:0090547">
    <property type="term" value="P:response to low humidity"/>
    <property type="evidence" value="ECO:0007669"/>
    <property type="project" value="EnsemblPlants"/>
</dbReference>
<feature type="region of interest" description="Disordered" evidence="1">
    <location>
        <begin position="64"/>
        <end position="99"/>
    </location>
</feature>
<feature type="region of interest" description="Disordered" evidence="1">
    <location>
        <begin position="1"/>
        <end position="34"/>
    </location>
</feature>
<feature type="compositionally biased region" description="Polar residues" evidence="1">
    <location>
        <begin position="76"/>
        <end position="93"/>
    </location>
</feature>
<dbReference type="GO" id="GO:0009651">
    <property type="term" value="P:response to salt stress"/>
    <property type="evidence" value="ECO:0007669"/>
    <property type="project" value="EnsemblPlants"/>
</dbReference>
<gene>
    <name evidence="2" type="ORF">G4B88_017512</name>
</gene>
<dbReference type="Proteomes" id="UP000583929">
    <property type="component" value="Unassembled WGS sequence"/>
</dbReference>
<dbReference type="AlphaFoldDB" id="A0A7J6I5T3"/>